<evidence type="ECO:0000256" key="3">
    <source>
        <dbReference type="ARBA" id="ARBA00012284"/>
    </source>
</evidence>
<dbReference type="AlphaFoldDB" id="A0A8D2JGN8"/>
<accession>A0A8D2JGN8</accession>
<dbReference type="InterPro" id="IPR028994">
    <property type="entry name" value="Integrin_alpha_N"/>
</dbReference>
<proteinExistence type="inferred from homology"/>
<evidence type="ECO:0000256" key="9">
    <source>
        <dbReference type="ARBA" id="ARBA00023180"/>
    </source>
</evidence>
<keyword evidence="15" id="KW-1185">Reference proteome</keyword>
<reference evidence="14" key="2">
    <citation type="submission" date="2025-09" db="UniProtKB">
        <authorList>
            <consortium name="Ensembl"/>
        </authorList>
    </citation>
    <scope>IDENTIFICATION</scope>
</reference>
<comment type="subcellular location">
    <subcellularLocation>
        <location evidence="1">Secreted</location>
    </subcellularLocation>
</comment>
<dbReference type="Proteomes" id="UP000694545">
    <property type="component" value="Unplaced"/>
</dbReference>
<evidence type="ECO:0000256" key="5">
    <source>
        <dbReference type="ARBA" id="ARBA00022525"/>
    </source>
</evidence>
<dbReference type="FunFam" id="2.130.10.130:FF:000016">
    <property type="entry name" value="Phosphatidylinositol-glycan-specific phospholipase D"/>
    <property type="match status" value="1"/>
</dbReference>
<feature type="repeat" description="FG-GAP" evidence="12">
    <location>
        <begin position="566"/>
        <end position="632"/>
    </location>
</feature>
<evidence type="ECO:0000259" key="13">
    <source>
        <dbReference type="Pfam" id="PF00882"/>
    </source>
</evidence>
<dbReference type="Pfam" id="PF00882">
    <property type="entry name" value="Zn_dep_PLPC"/>
    <property type="match status" value="1"/>
</dbReference>
<name>A0A8D2JGN8_VARKO</name>
<feature type="domain" description="Phospholipase C/D" evidence="13">
    <location>
        <begin position="27"/>
        <end position="109"/>
    </location>
</feature>
<evidence type="ECO:0000256" key="7">
    <source>
        <dbReference type="ARBA" id="ARBA00022737"/>
    </source>
</evidence>
<evidence type="ECO:0000256" key="6">
    <source>
        <dbReference type="ARBA" id="ARBA00022729"/>
    </source>
</evidence>
<dbReference type="EC" id="3.1.4.50" evidence="3"/>
<dbReference type="GO" id="GO:0004621">
    <property type="term" value="F:glycosylphosphatidylinositol phospholipase D activity"/>
    <property type="evidence" value="ECO:0007669"/>
    <property type="project" value="UniProtKB-EC"/>
</dbReference>
<evidence type="ECO:0000256" key="10">
    <source>
        <dbReference type="ARBA" id="ARBA00029753"/>
    </source>
</evidence>
<comment type="catalytic activity">
    <reaction evidence="11">
        <text>a 6-(alpha-D-glucosaminyl)-1-(1,2-diacyl-sn-glycero-3-phospho)-1D-myo-inositol + H2O = 6-(alpha-D-glucosaminyl)-1D-myo-inositol + a 1,2-diacyl-sn-glycero-3-phosphate + H(+)</text>
        <dbReference type="Rhea" id="RHEA:10832"/>
        <dbReference type="ChEBI" id="CHEBI:15377"/>
        <dbReference type="ChEBI" id="CHEBI:15378"/>
        <dbReference type="ChEBI" id="CHEBI:57997"/>
        <dbReference type="ChEBI" id="CHEBI:58608"/>
        <dbReference type="ChEBI" id="CHEBI:58700"/>
        <dbReference type="EC" id="3.1.4.50"/>
    </reaction>
</comment>
<evidence type="ECO:0000313" key="15">
    <source>
        <dbReference type="Proteomes" id="UP000694545"/>
    </source>
</evidence>
<keyword evidence="6" id="KW-0732">Signal</keyword>
<keyword evidence="9" id="KW-0325">Glycoprotein</keyword>
<keyword evidence="8" id="KW-0378">Hydrolase</keyword>
<dbReference type="GO" id="GO:0031012">
    <property type="term" value="C:extracellular matrix"/>
    <property type="evidence" value="ECO:0007669"/>
    <property type="project" value="TreeGrafter"/>
</dbReference>
<comment type="similarity">
    <text evidence="2">Belongs to the GPLD1 family.</text>
</comment>
<feature type="repeat" description="FG-GAP" evidence="12">
    <location>
        <begin position="229"/>
        <end position="290"/>
    </location>
</feature>
<dbReference type="PANTHER" id="PTHR23221">
    <property type="entry name" value="GLYCOSYLPHOSPHATIDYLINOSITOL PHOSPHOLIPASE D"/>
    <property type="match status" value="1"/>
</dbReference>
<dbReference type="Ensembl" id="ENSVKKT00000009868.1">
    <property type="protein sequence ID" value="ENSVKKP00000009629.1"/>
    <property type="gene ID" value="ENSVKKG00000006794.1"/>
</dbReference>
<dbReference type="Gene3D" id="2.130.10.130">
    <property type="entry name" value="Integrin alpha, N-terminal"/>
    <property type="match status" value="3"/>
</dbReference>
<dbReference type="InterPro" id="IPR029002">
    <property type="entry name" value="PLPC/GPLD1"/>
</dbReference>
<evidence type="ECO:0000313" key="14">
    <source>
        <dbReference type="Ensembl" id="ENSVKKP00000009629.1"/>
    </source>
</evidence>
<feature type="repeat" description="FG-GAP" evidence="12">
    <location>
        <begin position="360"/>
        <end position="422"/>
    </location>
</feature>
<keyword evidence="5" id="KW-0964">Secreted</keyword>
<dbReference type="InterPro" id="IPR001028">
    <property type="entry name" value="Gprt_PLipase_D"/>
</dbReference>
<protein>
    <recommendedName>
        <fullName evidence="4">Phosphatidylinositol-glycan-specific phospholipase D</fullName>
        <ecNumber evidence="3">3.1.4.50</ecNumber>
    </recommendedName>
    <alternativeName>
        <fullName evidence="10">Glycosyl-phosphatidylinositol-specific phospholipase D</fullName>
    </alternativeName>
</protein>
<evidence type="ECO:0000256" key="11">
    <source>
        <dbReference type="ARBA" id="ARBA00093237"/>
    </source>
</evidence>
<dbReference type="GO" id="GO:0005615">
    <property type="term" value="C:extracellular space"/>
    <property type="evidence" value="ECO:0007669"/>
    <property type="project" value="TreeGrafter"/>
</dbReference>
<reference evidence="14" key="1">
    <citation type="submission" date="2025-08" db="UniProtKB">
        <authorList>
            <consortium name="Ensembl"/>
        </authorList>
    </citation>
    <scope>IDENTIFICATION</scope>
</reference>
<dbReference type="SMART" id="SM00191">
    <property type="entry name" value="Int_alpha"/>
    <property type="match status" value="5"/>
</dbReference>
<dbReference type="InterPro" id="IPR013517">
    <property type="entry name" value="FG-GAP"/>
</dbReference>
<dbReference type="PANTHER" id="PTHR23221:SF7">
    <property type="entry name" value="PHOSPHATIDYLINOSITOL-GLYCAN-SPECIFIC PHOSPHOLIPASE D"/>
    <property type="match status" value="1"/>
</dbReference>
<evidence type="ECO:0000256" key="12">
    <source>
        <dbReference type="PROSITE-ProRule" id="PRU00803"/>
    </source>
</evidence>
<feature type="repeat" description="FG-GAP" evidence="12">
    <location>
        <begin position="298"/>
        <end position="359"/>
    </location>
</feature>
<evidence type="ECO:0000256" key="2">
    <source>
        <dbReference type="ARBA" id="ARBA00008652"/>
    </source>
</evidence>
<evidence type="ECO:0000256" key="8">
    <source>
        <dbReference type="ARBA" id="ARBA00022801"/>
    </source>
</evidence>
<evidence type="ECO:0000256" key="4">
    <source>
        <dbReference type="ARBA" id="ARBA00015988"/>
    </source>
</evidence>
<dbReference type="OMA" id="CGMTTHN"/>
<dbReference type="PRINTS" id="PR00718">
    <property type="entry name" value="PHPHLIPASED"/>
</dbReference>
<organism evidence="14 15">
    <name type="scientific">Varanus komodoensis</name>
    <name type="common">Komodo dragon</name>
    <dbReference type="NCBI Taxonomy" id="61221"/>
    <lineage>
        <taxon>Eukaryota</taxon>
        <taxon>Metazoa</taxon>
        <taxon>Chordata</taxon>
        <taxon>Craniata</taxon>
        <taxon>Vertebrata</taxon>
        <taxon>Euteleostomi</taxon>
        <taxon>Lepidosauria</taxon>
        <taxon>Squamata</taxon>
        <taxon>Bifurcata</taxon>
        <taxon>Unidentata</taxon>
        <taxon>Episquamata</taxon>
        <taxon>Toxicofera</taxon>
        <taxon>Anguimorpha</taxon>
        <taxon>Paleoanguimorpha</taxon>
        <taxon>Varanoidea</taxon>
        <taxon>Varanidae</taxon>
        <taxon>Varanus</taxon>
    </lineage>
</organism>
<dbReference type="Pfam" id="PF01839">
    <property type="entry name" value="FG-GAP"/>
    <property type="match status" value="3"/>
</dbReference>
<dbReference type="PROSITE" id="PS51470">
    <property type="entry name" value="FG_GAP"/>
    <property type="match status" value="4"/>
</dbReference>
<evidence type="ECO:0000256" key="1">
    <source>
        <dbReference type="ARBA" id="ARBA00004613"/>
    </source>
</evidence>
<dbReference type="InterPro" id="IPR013519">
    <property type="entry name" value="Int_alpha_beta-p"/>
</dbReference>
<sequence length="830" mass="91822">MLNLSLQGFSLFNDEMLLPFVISGIYHQVSEDTHWAPFLKASIHYIRKNYPLPWEEATEKLVAFLFGIASHMVADVSWHSLGIEQGFLQAMAAIDFHGSYSEAHAAGDFGNFCIYGFSNVVYVPVQDLLSIYEKFYGRVMITEDAIVECTYLQLLELYGEVAAVAKLYPFYARKSPFLVDKFQDYFLGGVDDMAFSSNNIFQLTSHMLTSGTRGLLEITGQLSSKHITKPSASYFLKTAYAKLGWAMTSADLNQDGYDDLIAGAPGYSQPGHIQRGSVYIIYGNESGLPHADLDLDEQADEILEGITPSGRFGSALTVLDFNEDGVLDLVVGAPSVGSQRLTYAGSVYIFFGKRERRHLHSLPNITIMCNELYCNLGSSLLAADVDGDGKNDLLVGSPYAPGGGKQRGCVASFYSSFNRSDEGTLLLSDADWIVRGERDYSWFGSSLASIQVQNKTMLLIGSPSWKSCKSLGCYLSQDTKQAVGRVYGYFPPSTQSWFTLSGDEDMGKFGSSLATGFLLVEGIPRQVFVVGAPTQGSTSRVVFISSVLHQAGAALMYGLTERGEPYVLSTFNGDRRFSRFGGDVHLHDLNNDGLDEIIMTSPLRSKDVVPVFDDQEAARVYIYSGNQTTSGNVTNHCSSWSSPCPEDWVRKWVWFLPFVIPKIITNRPNNMLLLVTKLCPTIAPPWTTFLQAFLSSTIPRSPLKLIPTASVTPSSHFILCCPLLLLPSIVPNIRLFSSESFLLIQWPKYLRFIFTIWPSKEQSGLISSRTDRFDRLAVQGTRRSLLQHHNSKASILQCSAFLMVQLSQPYIATGKTIALTIHTFVGRAMS</sequence>
<keyword evidence="7" id="KW-0677">Repeat</keyword>
<dbReference type="SUPFAM" id="SSF69318">
    <property type="entry name" value="Integrin alpha N-terminal domain"/>
    <property type="match status" value="1"/>
</dbReference>